<evidence type="ECO:0000313" key="1">
    <source>
        <dbReference type="EMBL" id="KAJ3651497.1"/>
    </source>
</evidence>
<proteinExistence type="predicted"/>
<sequence>MFPVFQGGGGPGSHPYGWRGVKQVPARGTNNYLLQKLFILEHGILNVAVLADLMISSGDHEKSSSLSDSIVRVNSLAQNREKTSAVHLNKN</sequence>
<keyword evidence="2" id="KW-1185">Reference proteome</keyword>
<dbReference type="AlphaFoldDB" id="A0AA38I8Y4"/>
<gene>
    <name evidence="1" type="ORF">Zmor_017532</name>
</gene>
<evidence type="ECO:0000313" key="2">
    <source>
        <dbReference type="Proteomes" id="UP001168821"/>
    </source>
</evidence>
<comment type="caution">
    <text evidence="1">The sequence shown here is derived from an EMBL/GenBank/DDBJ whole genome shotgun (WGS) entry which is preliminary data.</text>
</comment>
<dbReference type="Proteomes" id="UP001168821">
    <property type="component" value="Unassembled WGS sequence"/>
</dbReference>
<protein>
    <submittedName>
        <fullName evidence="1">Uncharacterized protein</fullName>
    </submittedName>
</protein>
<accession>A0AA38I8Y4</accession>
<name>A0AA38I8Y4_9CUCU</name>
<dbReference type="EMBL" id="JALNTZ010000005">
    <property type="protein sequence ID" value="KAJ3651497.1"/>
    <property type="molecule type" value="Genomic_DNA"/>
</dbReference>
<reference evidence="1" key="1">
    <citation type="journal article" date="2023" name="G3 (Bethesda)">
        <title>Whole genome assemblies of Zophobas morio and Tenebrio molitor.</title>
        <authorList>
            <person name="Kaur S."/>
            <person name="Stinson S.A."/>
            <person name="diCenzo G.C."/>
        </authorList>
    </citation>
    <scope>NUCLEOTIDE SEQUENCE</scope>
    <source>
        <strain evidence="1">QUZm001</strain>
    </source>
</reference>
<organism evidence="1 2">
    <name type="scientific">Zophobas morio</name>
    <dbReference type="NCBI Taxonomy" id="2755281"/>
    <lineage>
        <taxon>Eukaryota</taxon>
        <taxon>Metazoa</taxon>
        <taxon>Ecdysozoa</taxon>
        <taxon>Arthropoda</taxon>
        <taxon>Hexapoda</taxon>
        <taxon>Insecta</taxon>
        <taxon>Pterygota</taxon>
        <taxon>Neoptera</taxon>
        <taxon>Endopterygota</taxon>
        <taxon>Coleoptera</taxon>
        <taxon>Polyphaga</taxon>
        <taxon>Cucujiformia</taxon>
        <taxon>Tenebrionidae</taxon>
        <taxon>Zophobas</taxon>
    </lineage>
</organism>